<evidence type="ECO:0000313" key="1">
    <source>
        <dbReference type="EMBL" id="RNA06887.1"/>
    </source>
</evidence>
<evidence type="ECO:0008006" key="3">
    <source>
        <dbReference type="Google" id="ProtNLM"/>
    </source>
</evidence>
<proteinExistence type="predicted"/>
<name>A0A3M7Q636_BRAPC</name>
<gene>
    <name evidence="1" type="ORF">BpHYR1_032206</name>
</gene>
<comment type="caution">
    <text evidence="1">The sequence shown here is derived from an EMBL/GenBank/DDBJ whole genome shotgun (WGS) entry which is preliminary data.</text>
</comment>
<dbReference type="AlphaFoldDB" id="A0A3M7Q636"/>
<reference evidence="1 2" key="1">
    <citation type="journal article" date="2018" name="Sci. Rep.">
        <title>Genomic signatures of local adaptation to the degree of environmental predictability in rotifers.</title>
        <authorList>
            <person name="Franch-Gras L."/>
            <person name="Hahn C."/>
            <person name="Garcia-Roger E.M."/>
            <person name="Carmona M.J."/>
            <person name="Serra M."/>
            <person name="Gomez A."/>
        </authorList>
    </citation>
    <scope>NUCLEOTIDE SEQUENCE [LARGE SCALE GENOMIC DNA]</scope>
    <source>
        <strain evidence="1">HYR1</strain>
    </source>
</reference>
<keyword evidence="2" id="KW-1185">Reference proteome</keyword>
<accession>A0A3M7Q636</accession>
<sequence>MSPEKCSYTVFRRNLSGGKISFEKNIKFLGVTFDESLSFNALGKEIENKLDELAERYVRNALENSVDVVVQLITDQLSVKSRRPNLESFKTREN</sequence>
<dbReference type="EMBL" id="REGN01007240">
    <property type="protein sequence ID" value="RNA06887.1"/>
    <property type="molecule type" value="Genomic_DNA"/>
</dbReference>
<dbReference type="Proteomes" id="UP000276133">
    <property type="component" value="Unassembled WGS sequence"/>
</dbReference>
<evidence type="ECO:0000313" key="2">
    <source>
        <dbReference type="Proteomes" id="UP000276133"/>
    </source>
</evidence>
<organism evidence="1 2">
    <name type="scientific">Brachionus plicatilis</name>
    <name type="common">Marine rotifer</name>
    <name type="synonym">Brachionus muelleri</name>
    <dbReference type="NCBI Taxonomy" id="10195"/>
    <lineage>
        <taxon>Eukaryota</taxon>
        <taxon>Metazoa</taxon>
        <taxon>Spiralia</taxon>
        <taxon>Gnathifera</taxon>
        <taxon>Rotifera</taxon>
        <taxon>Eurotatoria</taxon>
        <taxon>Monogononta</taxon>
        <taxon>Pseudotrocha</taxon>
        <taxon>Ploima</taxon>
        <taxon>Brachionidae</taxon>
        <taxon>Brachionus</taxon>
    </lineage>
</organism>
<protein>
    <recommendedName>
        <fullName evidence="3">RNA-directed DNA polymerase from mobile element jockey-like</fullName>
    </recommendedName>
</protein>
<dbReference type="OrthoDB" id="411823at2759"/>